<dbReference type="RefSeq" id="WP_203727437.1">
    <property type="nucleotide sequence ID" value="NZ_BAAATX010000005.1"/>
</dbReference>
<comment type="subcellular location">
    <subcellularLocation>
        <location evidence="1">Membrane</location>
        <topology evidence="1">Multi-pass membrane protein</topology>
    </subcellularLocation>
</comment>
<evidence type="ECO:0000259" key="6">
    <source>
        <dbReference type="Pfam" id="PF00324"/>
    </source>
</evidence>
<dbReference type="Proteomes" id="UP000637628">
    <property type="component" value="Unassembled WGS sequence"/>
</dbReference>
<keyword evidence="4 5" id="KW-0472">Membrane</keyword>
<accession>A0ABQ3YVQ9</accession>
<evidence type="ECO:0000313" key="7">
    <source>
        <dbReference type="EMBL" id="GIE01663.1"/>
    </source>
</evidence>
<feature type="transmembrane region" description="Helical" evidence="5">
    <location>
        <begin position="162"/>
        <end position="182"/>
    </location>
</feature>
<evidence type="ECO:0000256" key="4">
    <source>
        <dbReference type="ARBA" id="ARBA00023136"/>
    </source>
</evidence>
<comment type="caution">
    <text evidence="7">The sequence shown here is derived from an EMBL/GenBank/DDBJ whole genome shotgun (WGS) entry which is preliminary data.</text>
</comment>
<dbReference type="InterPro" id="IPR050367">
    <property type="entry name" value="APC_superfamily"/>
</dbReference>
<gene>
    <name evidence="7" type="ORF">Adu01nite_30130</name>
</gene>
<organism evidence="7 8">
    <name type="scientific">Paractinoplanes durhamensis</name>
    <dbReference type="NCBI Taxonomy" id="113563"/>
    <lineage>
        <taxon>Bacteria</taxon>
        <taxon>Bacillati</taxon>
        <taxon>Actinomycetota</taxon>
        <taxon>Actinomycetes</taxon>
        <taxon>Micromonosporales</taxon>
        <taxon>Micromonosporaceae</taxon>
        <taxon>Paractinoplanes</taxon>
    </lineage>
</organism>
<feature type="transmembrane region" description="Helical" evidence="5">
    <location>
        <begin position="124"/>
        <end position="150"/>
    </location>
</feature>
<dbReference type="PANTHER" id="PTHR42770:SF16">
    <property type="entry name" value="AMINO ACID PERMEASE"/>
    <property type="match status" value="1"/>
</dbReference>
<feature type="transmembrane region" description="Helical" evidence="5">
    <location>
        <begin position="21"/>
        <end position="44"/>
    </location>
</feature>
<keyword evidence="3 5" id="KW-1133">Transmembrane helix</keyword>
<sequence>MTSPNAIPQPGPRLSGRLGPVAIVFMVVAAAAPLTVVMASPIGIALTNGGGIPANYLLAGVILLLFAVGFTTMAHHMKDAGAFYSFVGAGLGRHLGSGAAFLALFTYLAIQTAIYAYLGFSVSALIVSFGGPATSWWIWTLVAIAVAAFLGHRDIDLSAKVLGVLLILEVLVIVVLSAAVVIRNGVSFDSFRPSVVTSGPLGLGVMMAFGGYSGFESTAIFRDEAKDPQRTIPRATYAAVIGIGVFYTLATWLLVCAWGTGQVQAVALDHLATGDLVQVTAVDYVGQWLSDTIGVLICTSLFACAISFHNVVARYLHSLGRSRLVPVRLSATHPTHQSPYVASLLVTVVSAVLLGLWLLLGWDPLTQVFTWISSTGALGIMGLFVLASASVVVFFARTKLDRRPWNTVIAPILALIGLAIVGWTAISNIDALTGSTDSGLNTTLIAAPVVALLIGVAVTAYVKKRHQTLWQDLRFEAREAGLVGQITETEGASA</sequence>
<feature type="transmembrane region" description="Helical" evidence="5">
    <location>
        <begin position="236"/>
        <end position="260"/>
    </location>
</feature>
<dbReference type="Pfam" id="PF00324">
    <property type="entry name" value="AA_permease"/>
    <property type="match status" value="1"/>
</dbReference>
<feature type="domain" description="Amino acid permease/ SLC12A" evidence="6">
    <location>
        <begin position="23"/>
        <end position="468"/>
    </location>
</feature>
<evidence type="ECO:0000256" key="2">
    <source>
        <dbReference type="ARBA" id="ARBA00022692"/>
    </source>
</evidence>
<dbReference type="Gene3D" id="1.20.1740.10">
    <property type="entry name" value="Amino acid/polyamine transporter I"/>
    <property type="match status" value="1"/>
</dbReference>
<feature type="transmembrane region" description="Helical" evidence="5">
    <location>
        <begin position="194"/>
        <end position="215"/>
    </location>
</feature>
<keyword evidence="2 5" id="KW-0812">Transmembrane</keyword>
<feature type="transmembrane region" description="Helical" evidence="5">
    <location>
        <begin position="338"/>
        <end position="362"/>
    </location>
</feature>
<dbReference type="PIRSF" id="PIRSF006060">
    <property type="entry name" value="AA_transporter"/>
    <property type="match status" value="1"/>
</dbReference>
<feature type="transmembrane region" description="Helical" evidence="5">
    <location>
        <begin position="408"/>
        <end position="426"/>
    </location>
</feature>
<feature type="transmembrane region" description="Helical" evidence="5">
    <location>
        <begin position="438"/>
        <end position="462"/>
    </location>
</feature>
<dbReference type="InterPro" id="IPR004841">
    <property type="entry name" value="AA-permease/SLC12A_dom"/>
</dbReference>
<protein>
    <submittedName>
        <fullName evidence="7">Amino acid permease</fullName>
    </submittedName>
</protein>
<reference evidence="7 8" key="1">
    <citation type="submission" date="2021-01" db="EMBL/GenBank/DDBJ databases">
        <title>Whole genome shotgun sequence of Actinoplanes durhamensis NBRC 14914.</title>
        <authorList>
            <person name="Komaki H."/>
            <person name="Tamura T."/>
        </authorList>
    </citation>
    <scope>NUCLEOTIDE SEQUENCE [LARGE SCALE GENOMIC DNA]</scope>
    <source>
        <strain evidence="7 8">NBRC 14914</strain>
    </source>
</reference>
<keyword evidence="8" id="KW-1185">Reference proteome</keyword>
<feature type="transmembrane region" description="Helical" evidence="5">
    <location>
        <begin position="368"/>
        <end position="396"/>
    </location>
</feature>
<name>A0ABQ3YVQ9_9ACTN</name>
<dbReference type="EMBL" id="BOML01000025">
    <property type="protein sequence ID" value="GIE01663.1"/>
    <property type="molecule type" value="Genomic_DNA"/>
</dbReference>
<dbReference type="PANTHER" id="PTHR42770">
    <property type="entry name" value="AMINO ACID TRANSPORTER-RELATED"/>
    <property type="match status" value="1"/>
</dbReference>
<feature type="transmembrane region" description="Helical" evidence="5">
    <location>
        <begin position="95"/>
        <end position="118"/>
    </location>
</feature>
<proteinExistence type="predicted"/>
<evidence type="ECO:0000256" key="3">
    <source>
        <dbReference type="ARBA" id="ARBA00022989"/>
    </source>
</evidence>
<feature type="transmembrane region" description="Helical" evidence="5">
    <location>
        <begin position="293"/>
        <end position="317"/>
    </location>
</feature>
<evidence type="ECO:0000256" key="5">
    <source>
        <dbReference type="SAM" id="Phobius"/>
    </source>
</evidence>
<evidence type="ECO:0000313" key="8">
    <source>
        <dbReference type="Proteomes" id="UP000637628"/>
    </source>
</evidence>
<evidence type="ECO:0000256" key="1">
    <source>
        <dbReference type="ARBA" id="ARBA00004141"/>
    </source>
</evidence>
<feature type="transmembrane region" description="Helical" evidence="5">
    <location>
        <begin position="56"/>
        <end position="74"/>
    </location>
</feature>